<dbReference type="InterPro" id="IPR027417">
    <property type="entry name" value="P-loop_NTPase"/>
</dbReference>
<feature type="binding site" evidence="9">
    <location>
        <position position="16"/>
    </location>
    <ligand>
        <name>Mg(2+)</name>
        <dbReference type="ChEBI" id="CHEBI:18420"/>
    </ligand>
</feature>
<dbReference type="CDD" id="cd03109">
    <property type="entry name" value="DTBS"/>
    <property type="match status" value="1"/>
</dbReference>
<comment type="caution">
    <text evidence="10">The sequence shown here is derived from an EMBL/GenBank/DDBJ whole genome shotgun (WGS) entry which is preliminary data.</text>
</comment>
<dbReference type="Proteomes" id="UP001560573">
    <property type="component" value="Unassembled WGS sequence"/>
</dbReference>
<comment type="subunit">
    <text evidence="9">Homodimer.</text>
</comment>
<comment type="subcellular location">
    <subcellularLocation>
        <location evidence="9">Cytoplasm</location>
    </subcellularLocation>
</comment>
<keyword evidence="11" id="KW-1185">Reference proteome</keyword>
<dbReference type="Gene3D" id="3.40.50.300">
    <property type="entry name" value="P-loop containing nucleotide triphosphate hydrolases"/>
    <property type="match status" value="1"/>
</dbReference>
<evidence type="ECO:0000256" key="5">
    <source>
        <dbReference type="ARBA" id="ARBA00022756"/>
    </source>
</evidence>
<feature type="binding site" evidence="9">
    <location>
        <position position="36"/>
    </location>
    <ligand>
        <name>substrate</name>
    </ligand>
</feature>
<organism evidence="10 11">
    <name type="scientific">Danxiaibacter flavus</name>
    <dbReference type="NCBI Taxonomy" id="3049108"/>
    <lineage>
        <taxon>Bacteria</taxon>
        <taxon>Pseudomonadati</taxon>
        <taxon>Bacteroidota</taxon>
        <taxon>Chitinophagia</taxon>
        <taxon>Chitinophagales</taxon>
        <taxon>Chitinophagaceae</taxon>
        <taxon>Danxiaibacter</taxon>
    </lineage>
</organism>
<feature type="active site" evidence="9">
    <location>
        <position position="32"/>
    </location>
</feature>
<reference evidence="10 11" key="1">
    <citation type="submission" date="2023-07" db="EMBL/GenBank/DDBJ databases">
        <authorList>
            <person name="Lian W.-H."/>
        </authorList>
    </citation>
    <scope>NUCLEOTIDE SEQUENCE [LARGE SCALE GENOMIC DNA]</scope>
    <source>
        <strain evidence="10 11">SYSU DXS3180</strain>
    </source>
</reference>
<feature type="binding site" evidence="9">
    <location>
        <position position="187"/>
    </location>
    <ligand>
        <name>ATP</name>
        <dbReference type="ChEBI" id="CHEBI:30616"/>
    </ligand>
</feature>
<keyword evidence="1 9" id="KW-0963">Cytoplasm</keyword>
<keyword evidence="4 9" id="KW-0547">Nucleotide-binding</keyword>
<dbReference type="GO" id="GO:0004141">
    <property type="term" value="F:dethiobiotin synthase activity"/>
    <property type="evidence" value="ECO:0007669"/>
    <property type="project" value="UniProtKB-EC"/>
</dbReference>
<dbReference type="SUPFAM" id="SSF52540">
    <property type="entry name" value="P-loop containing nucleoside triphosphate hydrolases"/>
    <property type="match status" value="1"/>
</dbReference>
<evidence type="ECO:0000313" key="11">
    <source>
        <dbReference type="Proteomes" id="UP001560573"/>
    </source>
</evidence>
<evidence type="ECO:0000256" key="3">
    <source>
        <dbReference type="ARBA" id="ARBA00022723"/>
    </source>
</evidence>
<feature type="binding site" evidence="9">
    <location>
        <position position="104"/>
    </location>
    <ligand>
        <name>Mg(2+)</name>
        <dbReference type="ChEBI" id="CHEBI:18420"/>
    </ligand>
</feature>
<comment type="catalytic activity">
    <reaction evidence="8">
        <text>(7R,8S)-8-amino-7-(carboxyamino)nonanoate + ATP = (4R,5S)-dethiobiotin + ADP + phosphate + H(+)</text>
        <dbReference type="Rhea" id="RHEA:63684"/>
        <dbReference type="ChEBI" id="CHEBI:15378"/>
        <dbReference type="ChEBI" id="CHEBI:30616"/>
        <dbReference type="ChEBI" id="CHEBI:43474"/>
        <dbReference type="ChEBI" id="CHEBI:149470"/>
        <dbReference type="ChEBI" id="CHEBI:149473"/>
        <dbReference type="ChEBI" id="CHEBI:456216"/>
    </reaction>
</comment>
<evidence type="ECO:0000313" key="10">
    <source>
        <dbReference type="EMBL" id="MEX6686891.1"/>
    </source>
</evidence>
<keyword evidence="7 9" id="KW-0460">Magnesium</keyword>
<keyword evidence="5 9" id="KW-0093">Biotin biosynthesis</keyword>
<dbReference type="PANTHER" id="PTHR43210">
    <property type="entry name" value="DETHIOBIOTIN SYNTHETASE"/>
    <property type="match status" value="1"/>
</dbReference>
<feature type="binding site" evidence="9">
    <location>
        <position position="43"/>
    </location>
    <ligand>
        <name>Mg(2+)</name>
        <dbReference type="ChEBI" id="CHEBI:18420"/>
    </ligand>
</feature>
<dbReference type="EC" id="6.3.3.3" evidence="9"/>
<feature type="binding site" evidence="9">
    <location>
        <begin position="104"/>
        <end position="107"/>
    </location>
    <ligand>
        <name>ATP</name>
        <dbReference type="ChEBI" id="CHEBI:30616"/>
    </ligand>
</feature>
<proteinExistence type="inferred from homology"/>
<dbReference type="InterPro" id="IPR004472">
    <property type="entry name" value="DTB_synth_BioD"/>
</dbReference>
<sequence length="212" mass="23265">MRPIFITGIGTGVGKTVTAAIITEALQADYWKPVQTGLEEGTDANTIQTLLSNTNSRVFDEVYRLHLPASPHIAAKEENVVIDTDKILARYQQLQKDSDLMIVEGAGGLLVPLNDDEFILHLAKKLNAKVILVSRNYLGSINHSLLTAAVCKQHNIDVIGWMFNDQFQGYEEDIVRWSGYPKIGSVQQAGTVSRSFVAEQAAAVRSSLQALL</sequence>
<dbReference type="EMBL" id="JAULBC010000001">
    <property type="protein sequence ID" value="MEX6686891.1"/>
    <property type="molecule type" value="Genomic_DNA"/>
</dbReference>
<dbReference type="PIRSF" id="PIRSF006755">
    <property type="entry name" value="DTB_synth"/>
    <property type="match status" value="1"/>
</dbReference>
<dbReference type="HAMAP" id="MF_00336">
    <property type="entry name" value="BioD"/>
    <property type="match status" value="1"/>
</dbReference>
<accession>A0ABV3ZAJ8</accession>
<comment type="function">
    <text evidence="9">Catalyzes a mechanistically unusual reaction, the ATP-dependent insertion of CO2 between the N7 and N8 nitrogen atoms of 7,8-diaminopelargonic acid (DAPA, also called 7,8-diammoniononanoate) to form a ureido ring.</text>
</comment>
<comment type="caution">
    <text evidence="9">Lacks conserved residue(s) required for the propagation of feature annotation.</text>
</comment>
<comment type="pathway">
    <text evidence="9">Cofactor biosynthesis; biotin biosynthesis; biotin from 7,8-diaminononanoate: step 1/2.</text>
</comment>
<comment type="cofactor">
    <cofactor evidence="9">
        <name>Mg(2+)</name>
        <dbReference type="ChEBI" id="CHEBI:18420"/>
    </cofactor>
</comment>
<comment type="catalytic activity">
    <reaction evidence="9">
        <text>(7R,8S)-7,8-diammoniononanoate + CO2 + ATP = (4R,5S)-dethiobiotin + ADP + phosphate + 3 H(+)</text>
        <dbReference type="Rhea" id="RHEA:15805"/>
        <dbReference type="ChEBI" id="CHEBI:15378"/>
        <dbReference type="ChEBI" id="CHEBI:16526"/>
        <dbReference type="ChEBI" id="CHEBI:30616"/>
        <dbReference type="ChEBI" id="CHEBI:43474"/>
        <dbReference type="ChEBI" id="CHEBI:149469"/>
        <dbReference type="ChEBI" id="CHEBI:149473"/>
        <dbReference type="ChEBI" id="CHEBI:456216"/>
        <dbReference type="EC" id="6.3.3.3"/>
    </reaction>
</comment>
<evidence type="ECO:0000256" key="7">
    <source>
        <dbReference type="ARBA" id="ARBA00022842"/>
    </source>
</evidence>
<feature type="binding site" evidence="9">
    <location>
        <begin position="164"/>
        <end position="165"/>
    </location>
    <ligand>
        <name>ATP</name>
        <dbReference type="ChEBI" id="CHEBI:30616"/>
    </ligand>
</feature>
<evidence type="ECO:0000256" key="1">
    <source>
        <dbReference type="ARBA" id="ARBA00022490"/>
    </source>
</evidence>
<evidence type="ECO:0000256" key="6">
    <source>
        <dbReference type="ARBA" id="ARBA00022840"/>
    </source>
</evidence>
<feature type="binding site" evidence="9">
    <location>
        <begin position="12"/>
        <end position="17"/>
    </location>
    <ligand>
        <name>ATP</name>
        <dbReference type="ChEBI" id="CHEBI:30616"/>
    </ligand>
</feature>
<evidence type="ECO:0000256" key="4">
    <source>
        <dbReference type="ARBA" id="ARBA00022741"/>
    </source>
</evidence>
<keyword evidence="6 9" id="KW-0067">ATP-binding</keyword>
<dbReference type="NCBIfam" id="TIGR00347">
    <property type="entry name" value="bioD"/>
    <property type="match status" value="1"/>
</dbReference>
<dbReference type="PANTHER" id="PTHR43210:SF2">
    <property type="entry name" value="ATP-DEPENDENT DETHIOBIOTIN SYNTHETASE BIOD 2"/>
    <property type="match status" value="1"/>
</dbReference>
<keyword evidence="2 9" id="KW-0436">Ligase</keyword>
<protein>
    <recommendedName>
        <fullName evidence="9">ATP-dependent dethiobiotin synthetase BioD</fullName>
        <ecNumber evidence="9">6.3.3.3</ecNumber>
    </recommendedName>
    <alternativeName>
        <fullName evidence="9">DTB synthetase</fullName>
        <shortName evidence="9">DTBS</shortName>
    </alternativeName>
    <alternativeName>
        <fullName evidence="9">Dethiobiotin synthase</fullName>
    </alternativeName>
</protein>
<evidence type="ECO:0000256" key="9">
    <source>
        <dbReference type="HAMAP-Rule" id="MF_00336"/>
    </source>
</evidence>
<dbReference type="RefSeq" id="WP_369328287.1">
    <property type="nucleotide sequence ID" value="NZ_JAULBC010000001.1"/>
</dbReference>
<name>A0ABV3ZAJ8_9BACT</name>
<dbReference type="Pfam" id="PF13500">
    <property type="entry name" value="AAA_26"/>
    <property type="match status" value="1"/>
</dbReference>
<keyword evidence="3 9" id="KW-0479">Metal-binding</keyword>
<gene>
    <name evidence="9 10" type="primary">bioD</name>
    <name evidence="10" type="ORF">QTN47_05265</name>
</gene>
<evidence type="ECO:0000256" key="8">
    <source>
        <dbReference type="ARBA" id="ARBA00047386"/>
    </source>
</evidence>
<comment type="similarity">
    <text evidence="9">Belongs to the dethiobiotin synthetase family.</text>
</comment>
<evidence type="ECO:0000256" key="2">
    <source>
        <dbReference type="ARBA" id="ARBA00022598"/>
    </source>
</evidence>
<feature type="binding site" evidence="9">
    <location>
        <position position="43"/>
    </location>
    <ligand>
        <name>ATP</name>
        <dbReference type="ChEBI" id="CHEBI:30616"/>
    </ligand>
</feature>